<reference evidence="4" key="1">
    <citation type="submission" date="2025-08" db="UniProtKB">
        <authorList>
            <consortium name="RefSeq"/>
        </authorList>
    </citation>
    <scope>IDENTIFICATION</scope>
    <source>
        <strain evidence="4">OHB3-1</strain>
    </source>
</reference>
<dbReference type="GO" id="GO:0003676">
    <property type="term" value="F:nucleic acid binding"/>
    <property type="evidence" value="ECO:0007669"/>
    <property type="project" value="InterPro"/>
</dbReference>
<proteinExistence type="predicted"/>
<accession>A0A6J1E048</accession>
<dbReference type="KEGG" id="mcha:111024695"/>
<gene>
    <name evidence="4" type="primary">LOC111024695</name>
</gene>
<name>A0A6J1E048_MOMCH</name>
<dbReference type="PANTHER" id="PTHR47487:SF8">
    <property type="entry name" value="OS08G0270900 PROTEIN"/>
    <property type="match status" value="1"/>
</dbReference>
<dbReference type="PROSITE" id="PS00028">
    <property type="entry name" value="ZINC_FINGER_C2H2_1"/>
    <property type="match status" value="1"/>
</dbReference>
<sequence>MEFKFRASDLRPPPPPPRQYGSPLPPAVYCFSKQGFTDFSSFSSIFSNLSTVLTDPCLRQNVTRKPFDINEAMHCEIELMRLREEKLLVEVERQRFLKEEARRELMLAEQELAIRGAAQAAGYSFREQRWGTSFSAAAPVVRSHEWQHMEQLKSSDRRGFRAVAVPLLPPPPPPRLPPFTADDKKPQRQLQVQAEKSELIILEKPDPELFREKRKAEAPLALDIDDVQPSGVKKNPKDEWSCALCRVTVSSERTFDQHLQGKKHQRKEAGLRAQKASNVSQAAPMPVLKKRRKMSGSAGAEKELKSSQCEKTGNKEFKFWCKICKVGAQATEVMEAHLNGKRHKARNLSAIAAAAVTPSMED</sequence>
<dbReference type="SUPFAM" id="SSF57667">
    <property type="entry name" value="beta-beta-alpha zinc fingers"/>
    <property type="match status" value="2"/>
</dbReference>
<dbReference type="Pfam" id="PF12874">
    <property type="entry name" value="zf-met"/>
    <property type="match status" value="2"/>
</dbReference>
<dbReference type="AlphaFoldDB" id="A0A6J1E048"/>
<evidence type="ECO:0000313" key="4">
    <source>
        <dbReference type="RefSeq" id="XP_022158136.1"/>
    </source>
</evidence>
<dbReference type="OrthoDB" id="10009287at2759"/>
<dbReference type="Gene3D" id="3.30.160.60">
    <property type="entry name" value="Classic Zinc Finger"/>
    <property type="match status" value="2"/>
</dbReference>
<keyword evidence="3" id="KW-1185">Reference proteome</keyword>
<dbReference type="InterPro" id="IPR003604">
    <property type="entry name" value="Matrin/U1-like-C_Znf_C2H2"/>
</dbReference>
<feature type="region of interest" description="Disordered" evidence="1">
    <location>
        <begin position="1"/>
        <end position="22"/>
    </location>
</feature>
<organism evidence="3 4">
    <name type="scientific">Momordica charantia</name>
    <name type="common">Bitter gourd</name>
    <name type="synonym">Balsam pear</name>
    <dbReference type="NCBI Taxonomy" id="3673"/>
    <lineage>
        <taxon>Eukaryota</taxon>
        <taxon>Viridiplantae</taxon>
        <taxon>Streptophyta</taxon>
        <taxon>Embryophyta</taxon>
        <taxon>Tracheophyta</taxon>
        <taxon>Spermatophyta</taxon>
        <taxon>Magnoliopsida</taxon>
        <taxon>eudicotyledons</taxon>
        <taxon>Gunneridae</taxon>
        <taxon>Pentapetalae</taxon>
        <taxon>rosids</taxon>
        <taxon>fabids</taxon>
        <taxon>Cucurbitales</taxon>
        <taxon>Cucurbitaceae</taxon>
        <taxon>Momordiceae</taxon>
        <taxon>Momordica</taxon>
    </lineage>
</organism>
<evidence type="ECO:0000256" key="1">
    <source>
        <dbReference type="SAM" id="MobiDB-lite"/>
    </source>
</evidence>
<evidence type="ECO:0000259" key="2">
    <source>
        <dbReference type="PROSITE" id="PS00028"/>
    </source>
</evidence>
<feature type="region of interest" description="Disordered" evidence="1">
    <location>
        <begin position="260"/>
        <end position="280"/>
    </location>
</feature>
<evidence type="ECO:0000313" key="3">
    <source>
        <dbReference type="Proteomes" id="UP000504603"/>
    </source>
</evidence>
<dbReference type="Proteomes" id="UP000504603">
    <property type="component" value="Unplaced"/>
</dbReference>
<dbReference type="InterPro" id="IPR013087">
    <property type="entry name" value="Znf_C2H2_type"/>
</dbReference>
<dbReference type="InterPro" id="IPR036236">
    <property type="entry name" value="Znf_C2H2_sf"/>
</dbReference>
<dbReference type="PANTHER" id="PTHR47487">
    <property type="entry name" value="OS06G0651300 PROTEIN-RELATED"/>
    <property type="match status" value="1"/>
</dbReference>
<dbReference type="GO" id="GO:0008270">
    <property type="term" value="F:zinc ion binding"/>
    <property type="evidence" value="ECO:0007669"/>
    <property type="project" value="InterPro"/>
</dbReference>
<feature type="compositionally biased region" description="Pro residues" evidence="1">
    <location>
        <begin position="11"/>
        <end position="22"/>
    </location>
</feature>
<dbReference type="SMART" id="SM00451">
    <property type="entry name" value="ZnF_U1"/>
    <property type="match status" value="2"/>
</dbReference>
<protein>
    <submittedName>
        <fullName evidence="4">Uncharacterized protein LOC111024695</fullName>
    </submittedName>
</protein>
<dbReference type="GeneID" id="111024695"/>
<feature type="domain" description="C2H2-type" evidence="2">
    <location>
        <begin position="242"/>
        <end position="264"/>
    </location>
</feature>
<dbReference type="RefSeq" id="XP_022158136.1">
    <property type="nucleotide sequence ID" value="XM_022302444.1"/>
</dbReference>